<dbReference type="PRINTS" id="PR00080">
    <property type="entry name" value="SDRFAMILY"/>
</dbReference>
<dbReference type="EMBL" id="SRPW01000380">
    <property type="protein sequence ID" value="KAG6015123.1"/>
    <property type="molecule type" value="Genomic_DNA"/>
</dbReference>
<evidence type="ECO:0000256" key="3">
    <source>
        <dbReference type="ARBA" id="ARBA00023002"/>
    </source>
</evidence>
<dbReference type="PANTHER" id="PTHR44229:SF4">
    <property type="entry name" value="15-HYDROXYPROSTAGLANDIN DEHYDROGENASE [NAD(+)]"/>
    <property type="match status" value="1"/>
</dbReference>
<comment type="similarity">
    <text evidence="1 4">Belongs to the short-chain dehydrogenases/reductases (SDR) family.</text>
</comment>
<accession>A0A9P7T2H7</accession>
<dbReference type="PROSITE" id="PS00061">
    <property type="entry name" value="ADH_SHORT"/>
    <property type="match status" value="1"/>
</dbReference>
<dbReference type="GO" id="GO:0005737">
    <property type="term" value="C:cytoplasm"/>
    <property type="evidence" value="ECO:0007669"/>
    <property type="project" value="TreeGrafter"/>
</dbReference>
<dbReference type="Gene3D" id="3.40.50.720">
    <property type="entry name" value="NAD(P)-binding Rossmann-like Domain"/>
    <property type="match status" value="1"/>
</dbReference>
<reference evidence="5" key="1">
    <citation type="journal article" date="2020" name="bioRxiv">
        <title>Whole genome comparisons of ergot fungi reveals the divergence and evolution of species within the genus Claviceps are the result of varying mechanisms driving genome evolution and host range expansion.</title>
        <authorList>
            <person name="Wyka S.A."/>
            <person name="Mondo S.J."/>
            <person name="Liu M."/>
            <person name="Dettman J."/>
            <person name="Nalam V."/>
            <person name="Broders K.D."/>
        </authorList>
    </citation>
    <scope>NUCLEOTIDE SEQUENCE</scope>
    <source>
        <strain evidence="5">CCC 602</strain>
    </source>
</reference>
<dbReference type="PRINTS" id="PR00081">
    <property type="entry name" value="GDHRDH"/>
</dbReference>
<dbReference type="Pfam" id="PF00106">
    <property type="entry name" value="adh_short"/>
    <property type="match status" value="1"/>
</dbReference>
<evidence type="ECO:0000256" key="4">
    <source>
        <dbReference type="RuleBase" id="RU000363"/>
    </source>
</evidence>
<dbReference type="SUPFAM" id="SSF51735">
    <property type="entry name" value="NAD(P)-binding Rossmann-fold domains"/>
    <property type="match status" value="1"/>
</dbReference>
<dbReference type="InterPro" id="IPR002347">
    <property type="entry name" value="SDR_fam"/>
</dbReference>
<evidence type="ECO:0000256" key="1">
    <source>
        <dbReference type="ARBA" id="ARBA00006484"/>
    </source>
</evidence>
<gene>
    <name evidence="5" type="ORF">E4U43_005718</name>
</gene>
<dbReference type="PANTHER" id="PTHR44229">
    <property type="entry name" value="15-HYDROXYPROSTAGLANDIN DEHYDROGENASE [NAD(+)]"/>
    <property type="match status" value="1"/>
</dbReference>
<dbReference type="InterPro" id="IPR036291">
    <property type="entry name" value="NAD(P)-bd_dom_sf"/>
</dbReference>
<keyword evidence="6" id="KW-1185">Reference proteome</keyword>
<evidence type="ECO:0008006" key="7">
    <source>
        <dbReference type="Google" id="ProtNLM"/>
    </source>
</evidence>
<dbReference type="OrthoDB" id="37659at2759"/>
<comment type="caution">
    <text evidence="5">The sequence shown here is derived from an EMBL/GenBank/DDBJ whole genome shotgun (WGS) entry which is preliminary data.</text>
</comment>
<dbReference type="AlphaFoldDB" id="A0A9P7T2H7"/>
<dbReference type="Proteomes" id="UP000748025">
    <property type="component" value="Unassembled WGS sequence"/>
</dbReference>
<dbReference type="GO" id="GO:0016616">
    <property type="term" value="F:oxidoreductase activity, acting on the CH-OH group of donors, NAD or NADP as acceptor"/>
    <property type="evidence" value="ECO:0007669"/>
    <property type="project" value="TreeGrafter"/>
</dbReference>
<evidence type="ECO:0000313" key="6">
    <source>
        <dbReference type="Proteomes" id="UP000748025"/>
    </source>
</evidence>
<keyword evidence="2" id="KW-0521">NADP</keyword>
<organism evidence="5 6">
    <name type="scientific">Claviceps pusilla</name>
    <dbReference type="NCBI Taxonomy" id="123648"/>
    <lineage>
        <taxon>Eukaryota</taxon>
        <taxon>Fungi</taxon>
        <taxon>Dikarya</taxon>
        <taxon>Ascomycota</taxon>
        <taxon>Pezizomycotina</taxon>
        <taxon>Sordariomycetes</taxon>
        <taxon>Hypocreomycetidae</taxon>
        <taxon>Hypocreales</taxon>
        <taxon>Clavicipitaceae</taxon>
        <taxon>Claviceps</taxon>
    </lineage>
</organism>
<name>A0A9P7T2H7_9HYPO</name>
<keyword evidence="3" id="KW-0560">Oxidoreductase</keyword>
<dbReference type="InterPro" id="IPR020904">
    <property type="entry name" value="Sc_DH/Rdtase_CS"/>
</dbReference>
<evidence type="ECO:0000313" key="5">
    <source>
        <dbReference type="EMBL" id="KAG6015123.1"/>
    </source>
</evidence>
<proteinExistence type="inferred from homology"/>
<evidence type="ECO:0000256" key="2">
    <source>
        <dbReference type="ARBA" id="ARBA00022857"/>
    </source>
</evidence>
<sequence length="290" mass="30978">MALDIRGKTALITGGASGICLEVTRQLLAGGCNVAVADLKTSDELDALVQAIHEGGARASYIRTDVTEWRDLDSAFSHAVKEFGRLDIVVPGAGIFDPEGVSNFWYLNQGADTTEASSYKSIDVNVMHPIRATQLAIDSFKRQKLGHGVVVLISSIAAQMSALPIPLYSASKHAISGFVRCLADLEPAMNIRVNAVAPGTIKTPIWREKLEWMQEGMDQWVPVEQVGNVILDLITNKDRVGGTILEVGLNQVRAVTELNDPGPSGTGVTAHGLHGAIGDTLRLIDGNFGQ</sequence>
<protein>
    <recommendedName>
        <fullName evidence="7">15-hydroxyprostaglandin dehydrogenase</fullName>
    </recommendedName>
</protein>